<comment type="caution">
    <text evidence="2">The sequence shown here is derived from an EMBL/GenBank/DDBJ whole genome shotgun (WGS) entry which is preliminary data.</text>
</comment>
<evidence type="ECO:0000313" key="2">
    <source>
        <dbReference type="EMBL" id="RYB99427.1"/>
    </source>
</evidence>
<reference evidence="2 3" key="1">
    <citation type="submission" date="2019-01" db="EMBL/GenBank/DDBJ databases">
        <title>Novel species of Nocardioides.</title>
        <authorList>
            <person name="Liu Q."/>
            <person name="Xin Y.-H."/>
        </authorList>
    </citation>
    <scope>NUCLEOTIDE SEQUENCE [LARGE SCALE GENOMIC DNA]</scope>
    <source>
        <strain evidence="2 3">CGMCC 4.6875</strain>
    </source>
</reference>
<keyword evidence="3" id="KW-1185">Reference proteome</keyword>
<dbReference type="OrthoDB" id="3754030at2"/>
<organism evidence="2 3">
    <name type="scientific">Nocardioides ganghwensis</name>
    <dbReference type="NCBI Taxonomy" id="252230"/>
    <lineage>
        <taxon>Bacteria</taxon>
        <taxon>Bacillati</taxon>
        <taxon>Actinomycetota</taxon>
        <taxon>Actinomycetes</taxon>
        <taxon>Propionibacteriales</taxon>
        <taxon>Nocardioidaceae</taxon>
        <taxon>Nocardioides</taxon>
    </lineage>
</organism>
<feature type="region of interest" description="Disordered" evidence="1">
    <location>
        <begin position="867"/>
        <end position="896"/>
    </location>
</feature>
<name>A0A4Q2S857_9ACTN</name>
<evidence type="ECO:0000256" key="1">
    <source>
        <dbReference type="SAM" id="MobiDB-lite"/>
    </source>
</evidence>
<dbReference type="EMBL" id="SDWU01000019">
    <property type="protein sequence ID" value="RYB99427.1"/>
    <property type="molecule type" value="Genomic_DNA"/>
</dbReference>
<protein>
    <submittedName>
        <fullName evidence="2">Uncharacterized protein</fullName>
    </submittedName>
</protein>
<evidence type="ECO:0000313" key="3">
    <source>
        <dbReference type="Proteomes" id="UP000293291"/>
    </source>
</evidence>
<dbReference type="AlphaFoldDB" id="A0A4Q2S857"/>
<dbReference type="RefSeq" id="WP_129456275.1">
    <property type="nucleotide sequence ID" value="NZ_JACXYX010000018.1"/>
</dbReference>
<proteinExistence type="predicted"/>
<dbReference type="Proteomes" id="UP000293291">
    <property type="component" value="Unassembled WGS sequence"/>
</dbReference>
<gene>
    <name evidence="2" type="ORF">EUA07_16515</name>
</gene>
<accession>A0A4Q2S857</accession>
<sequence>MAALISGGGSGAVAASSHAQCERFRRTDPLLTNVTRRGLARSLGFPDTGGRIPEARWVRAMAFESAVDSDTFVSELITRAIGRLGLDRPEGVRKRSCADSATETVTQLAQAHLKAAYADEATMLTKLAIPFLSLEDADSATSIKPDFAIVAPRKEGDVTVGSWLIMGDAKDYERVRARIDDGRMLKGFLQVALGAESAAAWSQLPDGMEVHRYGALAVPRNVYLRPEAVVEDLADHRREVRTRAEERLAALAEVDDDPIETDELPAYVAHLEATYDPTSCASCNLFTYCRDELRRQDTTEALLLELGMDRGLHPALLHLAATGEPGLLPTTEVARLTATTTGKPQWAGRRRTDAAGEPGTINVVLVKSDSAALGVHGIAVQRVTAHDEQPWRHEVFERTNATATRHDVMHLLGAEIAAVMESGEGPVHLVVPDGPTADVLVTMADSLAGVELSRLRWQRDLDEGRPILTFDGEEATMPDPLSDTARLAVSFLLEEDRARAFHLRQPIVVLRTVLAEHLVPGGPAVDAGRLDYLVTWAEAPEDGLDHRAVSDSIAESERTAGARMARDTSDEVHRAGRPTRGDAVRYHDLVTSELEYRIDILLRAIAVLGGRPDSRLRPAYRALEGAAQDVWCRRLALQASDLVRFSRTYRYWRNAQVDMIDADRSCDEQLRTLLDSDWAADRAADAGVRHLTLASVVSTSPVRLAVESRRFIDGTKTVLLHRAGEAVIEGAAVSLTIQKGSFKFGGASVGRLEDDGDAAGLLWSPGVPAPLAVGDRVVLAEAEWLGATYRSGHEFAVKRPVVDGLAAPKSDCTADSYAQDPQAHAWCCRPHAAAEAEWSDDIAERRAKGQLNPEVWPPIIDEERFDIQREDDPDVEVDDFVVPPDWISSDDLGEDQ</sequence>